<sequence>MRWEKLSQAKCRGGLGFRDFTSFDQALVAKQVCRLLQFPNSLVSKVLRARYYRNFDFLHANIGLKPSFVWRIILWGRQVIKAGIRWRMENDYIVLVYKDNWVPRPVAFKPMSPPKMSMHTVVADLIKSGNQRDEDKLKQNFIQEDLDVILNIPLPREKAKDQVMWHYDKRGEYFVKSGYQLALKLRYPEASSSSGNNPRHWNTLWSLEIPEKIKIFMWRASKNLLPSAENLWKMKKLEPNLAAAKAESIMAAYQRVRKPVPAPPDTSRTGKKQKWTPPPENLFKVNVDAAISSKNQMAAYGAVIRNARGNIVAAGIN</sequence>
<evidence type="ECO:0000313" key="2">
    <source>
        <dbReference type="Proteomes" id="UP000829398"/>
    </source>
</evidence>
<organism evidence="1 2">
    <name type="scientific">Citrus sinensis</name>
    <name type="common">Sweet orange</name>
    <name type="synonym">Citrus aurantium var. sinensis</name>
    <dbReference type="NCBI Taxonomy" id="2711"/>
    <lineage>
        <taxon>Eukaryota</taxon>
        <taxon>Viridiplantae</taxon>
        <taxon>Streptophyta</taxon>
        <taxon>Embryophyta</taxon>
        <taxon>Tracheophyta</taxon>
        <taxon>Spermatophyta</taxon>
        <taxon>Magnoliopsida</taxon>
        <taxon>eudicotyledons</taxon>
        <taxon>Gunneridae</taxon>
        <taxon>Pentapetalae</taxon>
        <taxon>rosids</taxon>
        <taxon>malvids</taxon>
        <taxon>Sapindales</taxon>
        <taxon>Rutaceae</taxon>
        <taxon>Aurantioideae</taxon>
        <taxon>Citrus</taxon>
    </lineage>
</organism>
<reference evidence="2" key="1">
    <citation type="journal article" date="2023" name="Hortic. Res.">
        <title>A chromosome-level phased genome enabling allele-level studies in sweet orange: a case study on citrus Huanglongbing tolerance.</title>
        <authorList>
            <person name="Wu B."/>
            <person name="Yu Q."/>
            <person name="Deng Z."/>
            <person name="Duan Y."/>
            <person name="Luo F."/>
            <person name="Gmitter F. Jr."/>
        </authorList>
    </citation>
    <scope>NUCLEOTIDE SEQUENCE [LARGE SCALE GENOMIC DNA]</scope>
    <source>
        <strain evidence="2">cv. Valencia</strain>
    </source>
</reference>
<gene>
    <name evidence="1" type="ORF">KPL71_003789</name>
</gene>
<keyword evidence="1" id="KW-0695">RNA-directed DNA polymerase</keyword>
<dbReference type="EMBL" id="CM039171">
    <property type="protein sequence ID" value="KAH9791508.1"/>
    <property type="molecule type" value="Genomic_DNA"/>
</dbReference>
<keyword evidence="1" id="KW-0548">Nucleotidyltransferase</keyword>
<proteinExistence type="predicted"/>
<keyword evidence="1" id="KW-0808">Transferase</keyword>
<keyword evidence="2" id="KW-1185">Reference proteome</keyword>
<accession>A0ACB8N069</accession>
<dbReference type="Proteomes" id="UP000829398">
    <property type="component" value="Chromosome 2"/>
</dbReference>
<name>A0ACB8N069_CITSI</name>
<protein>
    <submittedName>
        <fullName evidence="1">Reverse transcriptase/RNA-dependent DNA polymerase</fullName>
    </submittedName>
</protein>
<comment type="caution">
    <text evidence="1">The sequence shown here is derived from an EMBL/GenBank/DDBJ whole genome shotgun (WGS) entry which is preliminary data.</text>
</comment>
<evidence type="ECO:0000313" key="1">
    <source>
        <dbReference type="EMBL" id="KAH9791508.1"/>
    </source>
</evidence>